<organism evidence="1">
    <name type="scientific">marine metagenome</name>
    <dbReference type="NCBI Taxonomy" id="408172"/>
    <lineage>
        <taxon>unclassified sequences</taxon>
        <taxon>metagenomes</taxon>
        <taxon>ecological metagenomes</taxon>
    </lineage>
</organism>
<dbReference type="Pfam" id="PF14559">
    <property type="entry name" value="TPR_19"/>
    <property type="match status" value="1"/>
</dbReference>
<accession>A0A382U3D8</accession>
<dbReference type="Gene3D" id="1.25.40.10">
    <property type="entry name" value="Tetratricopeptide repeat domain"/>
    <property type="match status" value="1"/>
</dbReference>
<name>A0A382U3D8_9ZZZZ</name>
<dbReference type="EMBL" id="UINC01141224">
    <property type="protein sequence ID" value="SVD28834.1"/>
    <property type="molecule type" value="Genomic_DNA"/>
</dbReference>
<proteinExistence type="predicted"/>
<reference evidence="1" key="1">
    <citation type="submission" date="2018-05" db="EMBL/GenBank/DDBJ databases">
        <authorList>
            <person name="Lanie J.A."/>
            <person name="Ng W.-L."/>
            <person name="Kazmierczak K.M."/>
            <person name="Andrzejewski T.M."/>
            <person name="Davidsen T.M."/>
            <person name="Wayne K.J."/>
            <person name="Tettelin H."/>
            <person name="Glass J.I."/>
            <person name="Rusch D."/>
            <person name="Podicherti R."/>
            <person name="Tsui H.-C.T."/>
            <person name="Winkler M.E."/>
        </authorList>
    </citation>
    <scope>NUCLEOTIDE SEQUENCE</scope>
</reference>
<protein>
    <submittedName>
        <fullName evidence="1">Uncharacterized protein</fullName>
    </submittedName>
</protein>
<sequence length="254" mass="29908">NNRMGLDNYLEMEGLVYKVTFEESSSTTSMPRLNYDRMVQNITVAPDSSQMIVNPDDYRDHINAKYGIYRYTNLDNPDVYFNENIQRLIQNYRSSFLQLGLQNLYSSDEDGKANTLEILDKMDDYFPQNVIPTTDAELDIQIGRIYMQAGKPEELKNRLKEVQKRKDISLETQMYIGQIYMNEFQDYDAAIEHYENLWDEYPYIPDFLYTLVQAYAKAERRSEAVELLELWLRSHPNDSQAIDWLSILTPPPTQ</sequence>
<evidence type="ECO:0000313" key="1">
    <source>
        <dbReference type="EMBL" id="SVD28834.1"/>
    </source>
</evidence>
<feature type="non-terminal residue" evidence="1">
    <location>
        <position position="1"/>
    </location>
</feature>
<dbReference type="InterPro" id="IPR011990">
    <property type="entry name" value="TPR-like_helical_dom_sf"/>
</dbReference>
<dbReference type="AlphaFoldDB" id="A0A382U3D8"/>
<dbReference type="SUPFAM" id="SSF48452">
    <property type="entry name" value="TPR-like"/>
    <property type="match status" value="1"/>
</dbReference>
<gene>
    <name evidence="1" type="ORF">METZ01_LOCUS381688</name>
</gene>